<dbReference type="InterPro" id="IPR036477">
    <property type="entry name" value="Formyl_transf_N_sf"/>
</dbReference>
<dbReference type="CDD" id="cd08704">
    <property type="entry name" value="Met_tRNA_FMT_C"/>
    <property type="match status" value="1"/>
</dbReference>
<proteinExistence type="inferred from homology"/>
<evidence type="ECO:0000256" key="1">
    <source>
        <dbReference type="ARBA" id="ARBA00010699"/>
    </source>
</evidence>
<dbReference type="InterPro" id="IPR044135">
    <property type="entry name" value="Met-tRNA-FMT_C"/>
</dbReference>
<dbReference type="InterPro" id="IPR005794">
    <property type="entry name" value="Fmt"/>
</dbReference>
<evidence type="ECO:0000259" key="7">
    <source>
        <dbReference type="Pfam" id="PF02911"/>
    </source>
</evidence>
<dbReference type="Pfam" id="PF00551">
    <property type="entry name" value="Formyl_trans_N"/>
    <property type="match status" value="1"/>
</dbReference>
<dbReference type="InterPro" id="IPR005793">
    <property type="entry name" value="Formyl_trans_C"/>
</dbReference>
<dbReference type="InterPro" id="IPR041711">
    <property type="entry name" value="Met-tRNA-FMT_N"/>
</dbReference>
<protein>
    <recommendedName>
        <fullName evidence="2 5">Methionyl-tRNA formyltransferase</fullName>
        <ecNumber evidence="2 5">2.1.2.9</ecNumber>
    </recommendedName>
</protein>
<dbReference type="PANTHER" id="PTHR11138:SF5">
    <property type="entry name" value="METHIONYL-TRNA FORMYLTRANSFERASE, MITOCHONDRIAL"/>
    <property type="match status" value="1"/>
</dbReference>
<dbReference type="SUPFAM" id="SSF53328">
    <property type="entry name" value="Formyltransferase"/>
    <property type="match status" value="1"/>
</dbReference>
<dbReference type="HAMAP" id="MF_00182">
    <property type="entry name" value="Formyl_trans"/>
    <property type="match status" value="1"/>
</dbReference>
<dbReference type="NCBIfam" id="TIGR00460">
    <property type="entry name" value="fmt"/>
    <property type="match status" value="1"/>
</dbReference>
<evidence type="ECO:0000256" key="4">
    <source>
        <dbReference type="ARBA" id="ARBA00022917"/>
    </source>
</evidence>
<evidence type="ECO:0000256" key="3">
    <source>
        <dbReference type="ARBA" id="ARBA00022679"/>
    </source>
</evidence>
<keyword evidence="4 5" id="KW-0648">Protein biosynthesis</keyword>
<dbReference type="OrthoDB" id="9802815at2"/>
<dbReference type="GO" id="GO:0004479">
    <property type="term" value="F:methionyl-tRNA formyltransferase activity"/>
    <property type="evidence" value="ECO:0007669"/>
    <property type="project" value="UniProtKB-UniRule"/>
</dbReference>
<feature type="domain" description="Formyl transferase N-terminal" evidence="6">
    <location>
        <begin position="1"/>
        <end position="177"/>
    </location>
</feature>
<dbReference type="RefSeq" id="WP_110234864.1">
    <property type="nucleotide sequence ID" value="NZ_CP023994.1"/>
</dbReference>
<evidence type="ECO:0000313" key="9">
    <source>
        <dbReference type="Proteomes" id="UP000246894"/>
    </source>
</evidence>
<dbReference type="Gene3D" id="3.40.50.12230">
    <property type="match status" value="1"/>
</dbReference>
<evidence type="ECO:0000256" key="2">
    <source>
        <dbReference type="ARBA" id="ARBA00012261"/>
    </source>
</evidence>
<dbReference type="InterPro" id="IPR002376">
    <property type="entry name" value="Formyl_transf_N"/>
</dbReference>
<comment type="catalytic activity">
    <reaction evidence="5">
        <text>L-methionyl-tRNA(fMet) + (6R)-10-formyltetrahydrofolate = N-formyl-L-methionyl-tRNA(fMet) + (6S)-5,6,7,8-tetrahydrofolate + H(+)</text>
        <dbReference type="Rhea" id="RHEA:24380"/>
        <dbReference type="Rhea" id="RHEA-COMP:9952"/>
        <dbReference type="Rhea" id="RHEA-COMP:9953"/>
        <dbReference type="ChEBI" id="CHEBI:15378"/>
        <dbReference type="ChEBI" id="CHEBI:57453"/>
        <dbReference type="ChEBI" id="CHEBI:78530"/>
        <dbReference type="ChEBI" id="CHEBI:78844"/>
        <dbReference type="ChEBI" id="CHEBI:195366"/>
        <dbReference type="EC" id="2.1.2.9"/>
    </reaction>
</comment>
<dbReference type="InterPro" id="IPR011034">
    <property type="entry name" value="Formyl_transferase-like_C_sf"/>
</dbReference>
<name>A0A2Z3S5C8_9MICO</name>
<organism evidence="8 9">
    <name type="scientific">Aurantimicrobium photophilum</name>
    <dbReference type="NCBI Taxonomy" id="1987356"/>
    <lineage>
        <taxon>Bacteria</taxon>
        <taxon>Bacillati</taxon>
        <taxon>Actinomycetota</taxon>
        <taxon>Actinomycetes</taxon>
        <taxon>Micrococcales</taxon>
        <taxon>Microbacteriaceae</taxon>
        <taxon>Aurantimicrobium</taxon>
    </lineage>
</organism>
<dbReference type="Proteomes" id="UP000246894">
    <property type="component" value="Chromosome"/>
</dbReference>
<dbReference type="EC" id="2.1.2.9" evidence="2 5"/>
<feature type="domain" description="Formyl transferase C-terminal" evidence="7">
    <location>
        <begin position="201"/>
        <end position="296"/>
    </location>
</feature>
<dbReference type="PANTHER" id="PTHR11138">
    <property type="entry name" value="METHIONYL-TRNA FORMYLTRANSFERASE"/>
    <property type="match status" value="1"/>
</dbReference>
<evidence type="ECO:0000313" key="8">
    <source>
        <dbReference type="EMBL" id="AWR21422.1"/>
    </source>
</evidence>
<dbReference type="GO" id="GO:0005829">
    <property type="term" value="C:cytosol"/>
    <property type="evidence" value="ECO:0007669"/>
    <property type="project" value="TreeGrafter"/>
</dbReference>
<keyword evidence="3 5" id="KW-0808">Transferase</keyword>
<dbReference type="Pfam" id="PF02911">
    <property type="entry name" value="Formyl_trans_C"/>
    <property type="match status" value="1"/>
</dbReference>
<reference evidence="8 9" key="1">
    <citation type="submission" date="2017-10" db="EMBL/GenBank/DDBJ databases">
        <title>Genome of an Actinobacterium that displays light-enhanced growth.</title>
        <authorList>
            <person name="Maresca J.A."/>
            <person name="Hempel P."/>
            <person name="Shevchenko O."/>
            <person name="Miller K.J."/>
            <person name="Hahn M.W."/>
        </authorList>
    </citation>
    <scope>NUCLEOTIDE SEQUENCE [LARGE SCALE GENOMIC DNA]</scope>
    <source>
        <strain evidence="8 9">MWH-Mo1</strain>
    </source>
</reference>
<sequence length="304" mass="32511">MKIIFAGTPEAAVPTLEALISSDFEVIAVLTRPDAPQGRKRILTPSPVAQVAIAQGIPVIYANRIDDEVQKAIAESAADLGVVVAYGALLPQQILDSVKLGWINLHFSSLPQWRGAAPVQWQVISGATQAGSSVFQLVKELDAGDVFDTRDWPILPDETAGELLTRLSVLGAQQVLDVVTSLDSGTANSIPQQGESTYARKLSLEDGHLNLSLDSEAVYNQFRGVTPEPGAFVFLGDERLKIIEARSGADEEVVPSAITSVSKKLYLGCAPGSIELLSVQPAGKQAMSAMDWFRGLRQEVVHVS</sequence>
<dbReference type="AlphaFoldDB" id="A0A2Z3S5C8"/>
<dbReference type="KEGG" id="aum:AURMO_00817"/>
<keyword evidence="9" id="KW-1185">Reference proteome</keyword>
<dbReference type="CDD" id="cd08646">
    <property type="entry name" value="FMT_core_Met-tRNA-FMT_N"/>
    <property type="match status" value="1"/>
</dbReference>
<dbReference type="EMBL" id="CP023994">
    <property type="protein sequence ID" value="AWR21422.1"/>
    <property type="molecule type" value="Genomic_DNA"/>
</dbReference>
<comment type="function">
    <text evidence="5">Attaches a formyl group to the free amino group of methionyl-tRNA(fMet). The formyl group appears to play a dual role in the initiator identity of N-formylmethionyl-tRNA by promoting its recognition by IF2 and preventing the misappropriation of this tRNA by the elongation apparatus.</text>
</comment>
<feature type="binding site" evidence="5">
    <location>
        <begin position="108"/>
        <end position="111"/>
    </location>
    <ligand>
        <name>(6S)-5,6,7,8-tetrahydrofolate</name>
        <dbReference type="ChEBI" id="CHEBI:57453"/>
    </ligand>
</feature>
<accession>A0A2Z3S5C8</accession>
<dbReference type="SUPFAM" id="SSF50486">
    <property type="entry name" value="FMT C-terminal domain-like"/>
    <property type="match status" value="1"/>
</dbReference>
<evidence type="ECO:0000256" key="5">
    <source>
        <dbReference type="HAMAP-Rule" id="MF_00182"/>
    </source>
</evidence>
<gene>
    <name evidence="5" type="primary">fmt</name>
    <name evidence="8" type="ORF">AURMO_00817</name>
</gene>
<evidence type="ECO:0000259" key="6">
    <source>
        <dbReference type="Pfam" id="PF00551"/>
    </source>
</evidence>
<comment type="similarity">
    <text evidence="1 5">Belongs to the Fmt family.</text>
</comment>